<evidence type="ECO:0008006" key="3">
    <source>
        <dbReference type="Google" id="ProtNLM"/>
    </source>
</evidence>
<organism evidence="1 2">
    <name type="scientific">Persicobacter psychrovividus</name>
    <dbReference type="NCBI Taxonomy" id="387638"/>
    <lineage>
        <taxon>Bacteria</taxon>
        <taxon>Pseudomonadati</taxon>
        <taxon>Bacteroidota</taxon>
        <taxon>Cytophagia</taxon>
        <taxon>Cytophagales</taxon>
        <taxon>Persicobacteraceae</taxon>
        <taxon>Persicobacter</taxon>
    </lineage>
</organism>
<evidence type="ECO:0000313" key="2">
    <source>
        <dbReference type="Proteomes" id="UP001354989"/>
    </source>
</evidence>
<accession>A0ABM7VAX1</accession>
<gene>
    <name evidence="1" type="ORF">PEPS_03470</name>
</gene>
<evidence type="ECO:0000313" key="1">
    <source>
        <dbReference type="EMBL" id="BDC98066.1"/>
    </source>
</evidence>
<dbReference type="Proteomes" id="UP001354989">
    <property type="component" value="Chromosome"/>
</dbReference>
<name>A0ABM7VAX1_9BACT</name>
<dbReference type="EMBL" id="AP025292">
    <property type="protein sequence ID" value="BDC98066.1"/>
    <property type="molecule type" value="Genomic_DNA"/>
</dbReference>
<reference evidence="1 2" key="1">
    <citation type="submission" date="2021-12" db="EMBL/GenBank/DDBJ databases">
        <title>Genome sequencing of bacteria with rrn-lacking chromosome and rrn-plasmid.</title>
        <authorList>
            <person name="Anda M."/>
            <person name="Iwasaki W."/>
        </authorList>
    </citation>
    <scope>NUCLEOTIDE SEQUENCE [LARGE SCALE GENOMIC DNA]</scope>
    <source>
        <strain evidence="1 2">NBRC 101262</strain>
    </source>
</reference>
<proteinExistence type="predicted"/>
<dbReference type="Gene3D" id="3.40.50.2000">
    <property type="entry name" value="Glycogen Phosphorylase B"/>
    <property type="match status" value="1"/>
</dbReference>
<dbReference type="RefSeq" id="WP_338397480.1">
    <property type="nucleotide sequence ID" value="NZ_AP025292.1"/>
</dbReference>
<keyword evidence="2" id="KW-1185">Reference proteome</keyword>
<protein>
    <recommendedName>
        <fullName evidence="3">Glycosyltransferase family 1 protein</fullName>
    </recommendedName>
</protein>
<sequence length="317" mass="37369">MSIKTIYVISPPNYATGGTLLLHQAAYYFNQLGITAKMFYGKKIKSDPVHEQFKKFGIDYDTKIPNQKDVMVIVPEVRIDHLRNYRKVHKVIWWLSVDNFHIEIDSLKPKRRIYRNLMGYYNVFNDHYTHLVQSKYAETFLKEKNVKSRFLSDYLDDVYTSMEVDFSKPRTSQILYNPKKGIETTKLLMEKFPNYNWVPLENLSPEQMRNLMLESKVYIDFGNHPGKDRIPREAAICGCCVITNKNGSAAFQEDVPIDPQYKFDEETLDFNRFEAVVHSIFEDYSSKQSNFSNYREKIKNEQSVFVEEMKSFIDSIK</sequence>